<dbReference type="EMBL" id="CP030041">
    <property type="protein sequence ID" value="AWW28884.1"/>
    <property type="molecule type" value="Genomic_DNA"/>
</dbReference>
<reference evidence="2 3" key="1">
    <citation type="submission" date="2018-06" db="EMBL/GenBank/DDBJ databases">
        <title>Echinicola strongylocentroti sp. nov., isolated from a sea urchin Strongylocentrotus intermedius.</title>
        <authorList>
            <person name="Bae S.S."/>
        </authorList>
    </citation>
    <scope>NUCLEOTIDE SEQUENCE [LARGE SCALE GENOMIC DNA]</scope>
    <source>
        <strain evidence="2 3">MEBiC08714</strain>
    </source>
</reference>
<dbReference type="AlphaFoldDB" id="A0A2Z4IDD8"/>
<protein>
    <submittedName>
        <fullName evidence="2">Uncharacterized protein</fullName>
    </submittedName>
</protein>
<accession>A0A2Z4IDD8</accession>
<feature type="coiled-coil region" evidence="1">
    <location>
        <begin position="36"/>
        <end position="63"/>
    </location>
</feature>
<organism evidence="2 3">
    <name type="scientific">Echinicola strongylocentroti</name>
    <dbReference type="NCBI Taxonomy" id="1795355"/>
    <lineage>
        <taxon>Bacteria</taxon>
        <taxon>Pseudomonadati</taxon>
        <taxon>Bacteroidota</taxon>
        <taxon>Cytophagia</taxon>
        <taxon>Cytophagales</taxon>
        <taxon>Cyclobacteriaceae</taxon>
        <taxon>Echinicola</taxon>
    </lineage>
</organism>
<proteinExistence type="predicted"/>
<keyword evidence="3" id="KW-1185">Reference proteome</keyword>
<evidence type="ECO:0000313" key="2">
    <source>
        <dbReference type="EMBL" id="AWW28884.1"/>
    </source>
</evidence>
<name>A0A2Z4IDD8_9BACT</name>
<evidence type="ECO:0000313" key="3">
    <source>
        <dbReference type="Proteomes" id="UP000248688"/>
    </source>
</evidence>
<dbReference type="OrthoDB" id="840401at2"/>
<keyword evidence="1" id="KW-0175">Coiled coil</keyword>
<gene>
    <name evidence="2" type="ORF">DN752_01355</name>
</gene>
<dbReference type="Proteomes" id="UP000248688">
    <property type="component" value="Chromosome"/>
</dbReference>
<dbReference type="KEGG" id="est:DN752_01355"/>
<sequence length="75" mass="8994">MNIQAEKKALIKRLEQINDRSLIEALKHMVDFGLREMETRISVEQYNRELDEAEAEMDRGEYISHEDLKAQMKKW</sequence>
<evidence type="ECO:0000256" key="1">
    <source>
        <dbReference type="SAM" id="Coils"/>
    </source>
</evidence>